<dbReference type="Pfam" id="PF14261">
    <property type="entry name" value="DUF4351"/>
    <property type="match status" value="1"/>
</dbReference>
<sequence>MKTDKLFYRIFLTQPGILAELIPGIPPDCEFEYSDPVIKVEEFRHDGVLTPIGEDINLPRVMKTDKLFYRIFLTQKSLLAELIPGIPPDCEFDYSAPVIKAEEFRYDGVLTPIGDDLNLPIVFVEAQMEPDKGFYGRYFASVHSYLKEYNISRPWRGLIILKSRGHELGSEIPYGDLEKKVQRLYLEDLLSETDLSPNLGILQLIVLPQNRVGEAAQKLLQNVENKTQFTQRLDLIEAILVSKFPQISPEEILKMLDLKTADITQTRFYRDVFQLGAKEGKAEGKAEGRQEGEAQLIIRLLKRRCGVFSPNQEAQIRSLDLNQLESLGEALLDFTAIADLEAWLNGTHQEK</sequence>
<dbReference type="Proteomes" id="UP001159386">
    <property type="component" value="Unassembled WGS sequence"/>
</dbReference>
<dbReference type="Pfam" id="PF11103">
    <property type="entry name" value="DUF2887"/>
    <property type="match status" value="2"/>
</dbReference>
<feature type="domain" description="DUF4351" evidence="1">
    <location>
        <begin position="287"/>
        <end position="344"/>
    </location>
</feature>
<accession>A0ABT6KCE2</accession>
<evidence type="ECO:0000313" key="2">
    <source>
        <dbReference type="EMBL" id="MDH6105367.1"/>
    </source>
</evidence>
<reference evidence="2 3" key="1">
    <citation type="journal article" date="2023" name="J. Phycol.">
        <title>Chrysosporum ovalisporum is synonymous with the true-branching cyanobacterium Umezakia natans (Nostocales/Aphanizomenonaceae).</title>
        <authorList>
            <person name="McGregor G.B."/>
            <person name="Sendall B.C."/>
            <person name="Niiyama Y."/>
            <person name="Tuji A."/>
            <person name="Willis A."/>
        </authorList>
    </citation>
    <scope>NUCLEOTIDE SEQUENCE [LARGE SCALE GENOMIC DNA]</scope>
    <source>
        <strain evidence="2 3">CS-531</strain>
    </source>
</reference>
<dbReference type="PANTHER" id="PTHR35586:SF2">
    <property type="entry name" value="SLL1542 PROTEIN"/>
    <property type="match status" value="1"/>
</dbReference>
<dbReference type="InterPro" id="IPR025587">
    <property type="entry name" value="DUF4351"/>
</dbReference>
<gene>
    <name evidence="2" type="ORF">NWP22_05705</name>
</gene>
<protein>
    <submittedName>
        <fullName evidence="2">DUF2887 domain-containing protein</fullName>
    </submittedName>
</protein>
<evidence type="ECO:0000259" key="1">
    <source>
        <dbReference type="Pfam" id="PF14261"/>
    </source>
</evidence>
<comment type="caution">
    <text evidence="2">The sequence shown here is derived from an EMBL/GenBank/DDBJ whole genome shotgun (WGS) entry which is preliminary data.</text>
</comment>
<evidence type="ECO:0000313" key="3">
    <source>
        <dbReference type="Proteomes" id="UP001159386"/>
    </source>
</evidence>
<name>A0ABT6KCE2_9CYAN</name>
<proteinExistence type="predicted"/>
<keyword evidence="3" id="KW-1185">Reference proteome</keyword>
<organism evidence="2 3">
    <name type="scientific">Anabaenopsis tanganyikae CS-531</name>
    <dbReference type="NCBI Taxonomy" id="2785304"/>
    <lineage>
        <taxon>Bacteria</taxon>
        <taxon>Bacillati</taxon>
        <taxon>Cyanobacteriota</taxon>
        <taxon>Cyanophyceae</taxon>
        <taxon>Nostocales</taxon>
        <taxon>Nodulariaceae</taxon>
        <taxon>Anabaenopsis</taxon>
        <taxon>Anabaenopsis tanganyikae</taxon>
    </lineage>
</organism>
<dbReference type="EMBL" id="JANQDF010000056">
    <property type="protein sequence ID" value="MDH6105367.1"/>
    <property type="molecule type" value="Genomic_DNA"/>
</dbReference>
<dbReference type="RefSeq" id="WP_280801619.1">
    <property type="nucleotide sequence ID" value="NZ_JANQDF010000056.1"/>
</dbReference>
<dbReference type="InterPro" id="IPR022573">
    <property type="entry name" value="DUF2887"/>
</dbReference>
<dbReference type="PANTHER" id="PTHR35586">
    <property type="entry name" value="SLL1691 PROTEIN"/>
    <property type="match status" value="1"/>
</dbReference>